<dbReference type="STRING" id="1121302.SAMN02745163_00488"/>
<keyword evidence="4" id="KW-1185">Reference proteome</keyword>
<dbReference type="SUPFAM" id="SSF48452">
    <property type="entry name" value="TPR-like"/>
    <property type="match status" value="1"/>
</dbReference>
<gene>
    <name evidence="3" type="ORF">SAMN02745163_00488</name>
</gene>
<dbReference type="InterPro" id="IPR010982">
    <property type="entry name" value="Lambda_DNA-bd_dom_sf"/>
</dbReference>
<evidence type="ECO:0000256" key="1">
    <source>
        <dbReference type="SAM" id="Coils"/>
    </source>
</evidence>
<dbReference type="AlphaFoldDB" id="A0A1M6CL21"/>
<dbReference type="Gene3D" id="1.25.40.10">
    <property type="entry name" value="Tetratricopeptide repeat domain"/>
    <property type="match status" value="1"/>
</dbReference>
<feature type="coiled-coil region" evidence="1">
    <location>
        <begin position="64"/>
        <end position="91"/>
    </location>
</feature>
<reference evidence="3 4" key="1">
    <citation type="submission" date="2016-11" db="EMBL/GenBank/DDBJ databases">
        <authorList>
            <person name="Jaros S."/>
            <person name="Januszkiewicz K."/>
            <person name="Wedrychowicz H."/>
        </authorList>
    </citation>
    <scope>NUCLEOTIDE SEQUENCE [LARGE SCALE GENOMIC DNA]</scope>
    <source>
        <strain evidence="3 4">DSM 21758</strain>
    </source>
</reference>
<accession>A0A1M6CL21</accession>
<protein>
    <submittedName>
        <fullName evidence="3">Helix-turn-helix domain-containing protein</fullName>
    </submittedName>
</protein>
<evidence type="ECO:0000313" key="4">
    <source>
        <dbReference type="Proteomes" id="UP000184310"/>
    </source>
</evidence>
<dbReference type="InterPro" id="IPR019734">
    <property type="entry name" value="TPR_rpt"/>
</dbReference>
<feature type="domain" description="HTH cro/C1-type" evidence="2">
    <location>
        <begin position="10"/>
        <end position="63"/>
    </location>
</feature>
<dbReference type="EMBL" id="FQZB01000004">
    <property type="protein sequence ID" value="SHI61464.1"/>
    <property type="molecule type" value="Genomic_DNA"/>
</dbReference>
<dbReference type="CDD" id="cd00093">
    <property type="entry name" value="HTH_XRE"/>
    <property type="match status" value="1"/>
</dbReference>
<evidence type="ECO:0000259" key="2">
    <source>
        <dbReference type="PROSITE" id="PS50943"/>
    </source>
</evidence>
<dbReference type="Proteomes" id="UP000184310">
    <property type="component" value="Unassembled WGS sequence"/>
</dbReference>
<dbReference type="InterPro" id="IPR011990">
    <property type="entry name" value="TPR-like_helical_dom_sf"/>
</dbReference>
<sequence length="420" mass="50243">MEILSTGEKIKRARIYKGITLKELCKDKISISKMSCIENDKIVPEQWILEIISETLDLDINYLIQNDEYQLHEYIKKAEKLEKRKLDVEELKYYIEYAESKEYYKEAFKLIHILVLVYMEHRDFASISNIFYKYYGAYEKNLELSKIFFEDISKYFFKTEQYREALMYLERLYIYLMEQNIIYDDINYYGNLKVFEGKCYYYLNNFEKLNMIIEEIKQIFPNVTDTKLEGKIYALSILLNPKILYEDRSKYNKMEECLKDNKVILAKVKFNIALSFFQFGDKDEALKEIDEALSAINKDNNEEYVEFLLKVIKTLIGNNEINKSKILCDEACDIAIELDNIRLVEKAYYFKGIVSRILGDFTQGEMYMNLSTDALMKFGNKKEKYDRYLEMANMYHVIGDLRDSLRYFTLAMRLEKIMNN</sequence>
<name>A0A1M6CL21_9CLOT</name>
<dbReference type="RefSeq" id="WP_072984944.1">
    <property type="nucleotide sequence ID" value="NZ_FQZB01000004.1"/>
</dbReference>
<dbReference type="SMART" id="SM00028">
    <property type="entry name" value="TPR"/>
    <property type="match status" value="2"/>
</dbReference>
<dbReference type="SUPFAM" id="SSF47413">
    <property type="entry name" value="lambda repressor-like DNA-binding domains"/>
    <property type="match status" value="1"/>
</dbReference>
<dbReference type="GO" id="GO:0003677">
    <property type="term" value="F:DNA binding"/>
    <property type="evidence" value="ECO:0007669"/>
    <property type="project" value="InterPro"/>
</dbReference>
<dbReference type="OrthoDB" id="2986817at2"/>
<keyword evidence="1" id="KW-0175">Coiled coil</keyword>
<organism evidence="3 4">
    <name type="scientific">Clostridium cavendishii DSM 21758</name>
    <dbReference type="NCBI Taxonomy" id="1121302"/>
    <lineage>
        <taxon>Bacteria</taxon>
        <taxon>Bacillati</taxon>
        <taxon>Bacillota</taxon>
        <taxon>Clostridia</taxon>
        <taxon>Eubacteriales</taxon>
        <taxon>Clostridiaceae</taxon>
        <taxon>Clostridium</taxon>
    </lineage>
</organism>
<dbReference type="InterPro" id="IPR001387">
    <property type="entry name" value="Cro/C1-type_HTH"/>
</dbReference>
<dbReference type="Gene3D" id="1.10.260.40">
    <property type="entry name" value="lambda repressor-like DNA-binding domains"/>
    <property type="match status" value="1"/>
</dbReference>
<evidence type="ECO:0000313" key="3">
    <source>
        <dbReference type="EMBL" id="SHI61464.1"/>
    </source>
</evidence>
<dbReference type="PROSITE" id="PS50943">
    <property type="entry name" value="HTH_CROC1"/>
    <property type="match status" value="1"/>
</dbReference>
<proteinExistence type="predicted"/>